<dbReference type="GO" id="GO:0006950">
    <property type="term" value="P:response to stress"/>
    <property type="evidence" value="ECO:0007669"/>
    <property type="project" value="TreeGrafter"/>
</dbReference>
<feature type="region of interest" description="Disordered" evidence="1">
    <location>
        <begin position="1"/>
        <end position="31"/>
    </location>
</feature>
<dbReference type="RefSeq" id="WP_085550467.1">
    <property type="nucleotide sequence ID" value="NZ_FXAR01000010.1"/>
</dbReference>
<dbReference type="InterPro" id="IPR039422">
    <property type="entry name" value="MarR/SlyA-like"/>
</dbReference>
<dbReference type="SMART" id="SM00347">
    <property type="entry name" value="HTH_MARR"/>
    <property type="match status" value="1"/>
</dbReference>
<feature type="compositionally biased region" description="Polar residues" evidence="1">
    <location>
        <begin position="1"/>
        <end position="15"/>
    </location>
</feature>
<feature type="domain" description="HTH marR-type" evidence="2">
    <location>
        <begin position="36"/>
        <end position="179"/>
    </location>
</feature>
<dbReference type="Proteomes" id="UP000193309">
    <property type="component" value="Unassembled WGS sequence"/>
</dbReference>
<gene>
    <name evidence="3" type="ORF">SAMN06295981_2398</name>
</gene>
<dbReference type="STRING" id="1610489.SAMN06295981_2398"/>
<dbReference type="Gene3D" id="1.10.10.10">
    <property type="entry name" value="Winged helix-like DNA-binding domain superfamily/Winged helix DNA-binding domain"/>
    <property type="match status" value="1"/>
</dbReference>
<sequence>MTDPQKTSGIESISSGLYDVNSGDPRSELVDRSGMAPEDVHQITRLMNALSGLRNKEKVLAEASEKYMQLNNQDMRALHFLIVANHRAEVVTPGMLGTHLEMSPASITKLLNRLEKAGHIIRKVHPVDRRAFSIEVTDETRASAMETVGRKQAKRFQAAARLSREERQVVIDFLEDMARELTLDGEDWATEK</sequence>
<dbReference type="PROSITE" id="PS50995">
    <property type="entry name" value="HTH_MARR_2"/>
    <property type="match status" value="1"/>
</dbReference>
<name>A0A1X7KAM8_9CORY</name>
<dbReference type="InterPro" id="IPR036390">
    <property type="entry name" value="WH_DNA-bd_sf"/>
</dbReference>
<dbReference type="InterPro" id="IPR036388">
    <property type="entry name" value="WH-like_DNA-bd_sf"/>
</dbReference>
<dbReference type="AlphaFoldDB" id="A0A1X7KAM8"/>
<dbReference type="PANTHER" id="PTHR33164:SF43">
    <property type="entry name" value="HTH-TYPE TRANSCRIPTIONAL REPRESSOR YETL"/>
    <property type="match status" value="1"/>
</dbReference>
<dbReference type="PRINTS" id="PR00598">
    <property type="entry name" value="HTHMARR"/>
</dbReference>
<evidence type="ECO:0000313" key="3">
    <source>
        <dbReference type="EMBL" id="SMG37860.1"/>
    </source>
</evidence>
<dbReference type="SUPFAM" id="SSF46785">
    <property type="entry name" value="Winged helix' DNA-binding domain"/>
    <property type="match status" value="1"/>
</dbReference>
<proteinExistence type="predicted"/>
<reference evidence="4" key="1">
    <citation type="submission" date="2017-04" db="EMBL/GenBank/DDBJ databases">
        <authorList>
            <person name="Varghese N."/>
            <person name="Submissions S."/>
        </authorList>
    </citation>
    <scope>NUCLEOTIDE SEQUENCE [LARGE SCALE GENOMIC DNA]</scope>
    <source>
        <strain evidence="4">VDS</strain>
    </source>
</reference>
<keyword evidence="4" id="KW-1185">Reference proteome</keyword>
<dbReference type="OrthoDB" id="162531at2"/>
<dbReference type="GO" id="GO:0003700">
    <property type="term" value="F:DNA-binding transcription factor activity"/>
    <property type="evidence" value="ECO:0007669"/>
    <property type="project" value="InterPro"/>
</dbReference>
<dbReference type="Pfam" id="PF12802">
    <property type="entry name" value="MarR_2"/>
    <property type="match status" value="1"/>
</dbReference>
<evidence type="ECO:0000313" key="4">
    <source>
        <dbReference type="Proteomes" id="UP000193309"/>
    </source>
</evidence>
<dbReference type="InterPro" id="IPR000835">
    <property type="entry name" value="HTH_MarR-typ"/>
</dbReference>
<evidence type="ECO:0000259" key="2">
    <source>
        <dbReference type="PROSITE" id="PS50995"/>
    </source>
</evidence>
<dbReference type="PANTHER" id="PTHR33164">
    <property type="entry name" value="TRANSCRIPTIONAL REGULATOR, MARR FAMILY"/>
    <property type="match status" value="1"/>
</dbReference>
<organism evidence="3 4">
    <name type="scientific">Corynebacterium pollutisoli</name>
    <dbReference type="NCBI Taxonomy" id="1610489"/>
    <lineage>
        <taxon>Bacteria</taxon>
        <taxon>Bacillati</taxon>
        <taxon>Actinomycetota</taxon>
        <taxon>Actinomycetes</taxon>
        <taxon>Mycobacteriales</taxon>
        <taxon>Corynebacteriaceae</taxon>
        <taxon>Corynebacterium</taxon>
    </lineage>
</organism>
<dbReference type="EMBL" id="FXAR01000010">
    <property type="protein sequence ID" value="SMG37860.1"/>
    <property type="molecule type" value="Genomic_DNA"/>
</dbReference>
<evidence type="ECO:0000256" key="1">
    <source>
        <dbReference type="SAM" id="MobiDB-lite"/>
    </source>
</evidence>
<accession>A0A1X7KAM8</accession>
<protein>
    <submittedName>
        <fullName evidence="3">Transcriptional regulator, MarR family</fullName>
    </submittedName>
</protein>